<accession>A0A371K2M1</accession>
<dbReference type="GO" id="GO:0005524">
    <property type="term" value="F:ATP binding"/>
    <property type="evidence" value="ECO:0007669"/>
    <property type="project" value="UniProtKB-KW"/>
</dbReference>
<evidence type="ECO:0000313" key="5">
    <source>
        <dbReference type="EMBL" id="RDZ28124.1"/>
    </source>
</evidence>
<evidence type="ECO:0000256" key="1">
    <source>
        <dbReference type="ARBA" id="ARBA00022741"/>
    </source>
</evidence>
<dbReference type="PANTHER" id="PTHR39206:SF1">
    <property type="entry name" value="SLL8004 PROTEIN"/>
    <property type="match status" value="1"/>
</dbReference>
<feature type="compositionally biased region" description="Low complexity" evidence="3">
    <location>
        <begin position="310"/>
        <end position="329"/>
    </location>
</feature>
<sequence length="340" mass="36492">MPPGDDAPLMVVLAGPNGSGKSTITKGLRESAEFPKNYINADDIAVTLKERYPDENVRNLHAANMAEDQRKAAVNGDKPFAFETVMSTPGKLALFDEARGKGFGVDLVFVTTESAQINKLRVENRAALGGHSVDGAKIVERYERAMGLLPAAVEKSDTARIYDNTGAKPMLVAQKHPDGSMSYPQGKDTPEWVVERLQKPLEARAASREALAAQAEQLKPGSSAIMVDADIGGGAKYKGLVAQTTGQHVMQFVPDHPVSHKPQLVLHDRSVAPTGDYAALTTPQNRGAQVEIGYAFGADGKHPQASHVKAPAQEQAQQQQQQQQQQGPGQDPPPILRSKL</sequence>
<dbReference type="RefSeq" id="WP_115857566.1">
    <property type="nucleotide sequence ID" value="NZ_QTSU01000001.1"/>
</dbReference>
<dbReference type="InterPro" id="IPR010488">
    <property type="entry name" value="Zeta_toxin_domain"/>
</dbReference>
<dbReference type="InterPro" id="IPR027417">
    <property type="entry name" value="P-loop_NTPase"/>
</dbReference>
<dbReference type="PANTHER" id="PTHR39206">
    <property type="entry name" value="SLL8004 PROTEIN"/>
    <property type="match status" value="1"/>
</dbReference>
<feature type="compositionally biased region" description="Pro residues" evidence="3">
    <location>
        <begin position="330"/>
        <end position="340"/>
    </location>
</feature>
<dbReference type="SUPFAM" id="SSF52540">
    <property type="entry name" value="P-loop containing nucleoside triphosphate hydrolases"/>
    <property type="match status" value="1"/>
</dbReference>
<proteinExistence type="predicted"/>
<organism evidence="5 6">
    <name type="scientific">Lysobacter silvisoli</name>
    <dbReference type="NCBI Taxonomy" id="2293254"/>
    <lineage>
        <taxon>Bacteria</taxon>
        <taxon>Pseudomonadati</taxon>
        <taxon>Pseudomonadota</taxon>
        <taxon>Gammaproteobacteria</taxon>
        <taxon>Lysobacterales</taxon>
        <taxon>Lysobacteraceae</taxon>
        <taxon>Lysobacter</taxon>
    </lineage>
</organism>
<evidence type="ECO:0000256" key="2">
    <source>
        <dbReference type="ARBA" id="ARBA00022840"/>
    </source>
</evidence>
<keyword evidence="1" id="KW-0547">Nucleotide-binding</keyword>
<dbReference type="EMBL" id="QTSU01000001">
    <property type="protein sequence ID" value="RDZ28124.1"/>
    <property type="molecule type" value="Genomic_DNA"/>
</dbReference>
<gene>
    <name evidence="5" type="ORF">DX914_02985</name>
</gene>
<keyword evidence="6" id="KW-1185">Reference proteome</keyword>
<reference evidence="5 6" key="1">
    <citation type="submission" date="2018-08" db="EMBL/GenBank/DDBJ databases">
        <title>Lysobacter sp. zong2l5, whole genome shotgun sequence.</title>
        <authorList>
            <person name="Zhang X."/>
            <person name="Feng G."/>
            <person name="Zhu H."/>
        </authorList>
    </citation>
    <scope>NUCLEOTIDE SEQUENCE [LARGE SCALE GENOMIC DNA]</scope>
    <source>
        <strain evidence="6">zong2l5</strain>
    </source>
</reference>
<evidence type="ECO:0000313" key="6">
    <source>
        <dbReference type="Proteomes" id="UP000264492"/>
    </source>
</evidence>
<dbReference type="GO" id="GO:0016301">
    <property type="term" value="F:kinase activity"/>
    <property type="evidence" value="ECO:0007669"/>
    <property type="project" value="InterPro"/>
</dbReference>
<dbReference type="AlphaFoldDB" id="A0A371K2M1"/>
<name>A0A371K2M1_9GAMM</name>
<evidence type="ECO:0000259" key="4">
    <source>
        <dbReference type="Pfam" id="PF06414"/>
    </source>
</evidence>
<feature type="region of interest" description="Disordered" evidence="3">
    <location>
        <begin position="297"/>
        <end position="340"/>
    </location>
</feature>
<dbReference type="OrthoDB" id="9791543at2"/>
<dbReference type="Pfam" id="PF06414">
    <property type="entry name" value="Zeta_toxin"/>
    <property type="match status" value="1"/>
</dbReference>
<feature type="domain" description="Zeta toxin" evidence="4">
    <location>
        <begin position="5"/>
        <end position="147"/>
    </location>
</feature>
<dbReference type="Gene3D" id="3.40.50.300">
    <property type="entry name" value="P-loop containing nucleotide triphosphate hydrolases"/>
    <property type="match status" value="1"/>
</dbReference>
<protein>
    <recommendedName>
        <fullName evidence="4">Zeta toxin domain-containing protein</fullName>
    </recommendedName>
</protein>
<evidence type="ECO:0000256" key="3">
    <source>
        <dbReference type="SAM" id="MobiDB-lite"/>
    </source>
</evidence>
<dbReference type="Proteomes" id="UP000264492">
    <property type="component" value="Unassembled WGS sequence"/>
</dbReference>
<keyword evidence="2" id="KW-0067">ATP-binding</keyword>
<comment type="caution">
    <text evidence="5">The sequence shown here is derived from an EMBL/GenBank/DDBJ whole genome shotgun (WGS) entry which is preliminary data.</text>
</comment>